<dbReference type="GO" id="GO:0005524">
    <property type="term" value="F:ATP binding"/>
    <property type="evidence" value="ECO:0007669"/>
    <property type="project" value="InterPro"/>
</dbReference>
<evidence type="ECO:0000256" key="2">
    <source>
        <dbReference type="ARBA" id="ARBA00022806"/>
    </source>
</evidence>
<dbReference type="PROSITE" id="PS51194">
    <property type="entry name" value="HELICASE_CTER"/>
    <property type="match status" value="1"/>
</dbReference>
<dbReference type="InterPro" id="IPR049730">
    <property type="entry name" value="SNF2/RAD54-like_C"/>
</dbReference>
<feature type="domain" description="Helicase C-terminal" evidence="5">
    <location>
        <begin position="922"/>
        <end position="1068"/>
    </location>
</feature>
<comment type="caution">
    <text evidence="6">The sequence shown here is derived from an EMBL/GenBank/DDBJ whole genome shotgun (WGS) entry which is preliminary data.</text>
</comment>
<dbReference type="AlphaFoldDB" id="A0A328TUH7"/>
<feature type="region of interest" description="Disordered" evidence="3">
    <location>
        <begin position="1049"/>
        <end position="1068"/>
    </location>
</feature>
<reference evidence="6" key="1">
    <citation type="submission" date="2018-04" db="EMBL/GenBank/DDBJ databases">
        <title>Genomes of the Obligate Erwinia dacicola and Facultative Enterobacter sp. OLF Endosymbionts of the Olive Fruit fly, Bactrocera oleae.</title>
        <authorList>
            <person name="Estes A.M."/>
            <person name="Hearn D.J."/>
            <person name="Agarwal S."/>
            <person name="Pierson E.A."/>
            <person name="Dunning-Hotopp J.C."/>
        </authorList>
    </citation>
    <scope>NUCLEOTIDE SEQUENCE [LARGE SCALE GENOMIC DNA]</scope>
    <source>
        <strain evidence="6">Oroville</strain>
    </source>
</reference>
<keyword evidence="2" id="KW-0067">ATP-binding</keyword>
<dbReference type="SMART" id="SM00487">
    <property type="entry name" value="DEXDc"/>
    <property type="match status" value="1"/>
</dbReference>
<dbReference type="Pfam" id="PF00176">
    <property type="entry name" value="SNF2-rel_dom"/>
    <property type="match status" value="1"/>
</dbReference>
<keyword evidence="7" id="KW-1185">Reference proteome</keyword>
<organism evidence="6 7">
    <name type="scientific">Candidatus Erwinia dacicola</name>
    <dbReference type="NCBI Taxonomy" id="252393"/>
    <lineage>
        <taxon>Bacteria</taxon>
        <taxon>Pseudomonadati</taxon>
        <taxon>Pseudomonadota</taxon>
        <taxon>Gammaproteobacteria</taxon>
        <taxon>Enterobacterales</taxon>
        <taxon>Erwiniaceae</taxon>
        <taxon>Erwinia</taxon>
    </lineage>
</organism>
<dbReference type="CDD" id="cd18793">
    <property type="entry name" value="SF2_C_SNF"/>
    <property type="match status" value="1"/>
</dbReference>
<keyword evidence="2" id="KW-0547">Nucleotide-binding</keyword>
<dbReference type="GO" id="GO:0004386">
    <property type="term" value="F:helicase activity"/>
    <property type="evidence" value="ECO:0007669"/>
    <property type="project" value="UniProtKB-KW"/>
</dbReference>
<evidence type="ECO:0000313" key="7">
    <source>
        <dbReference type="Proteomes" id="UP000244334"/>
    </source>
</evidence>
<gene>
    <name evidence="6" type="ORF">ACZ87_01755</name>
</gene>
<dbReference type="Pfam" id="PF00271">
    <property type="entry name" value="Helicase_C"/>
    <property type="match status" value="1"/>
</dbReference>
<dbReference type="PROSITE" id="PS51192">
    <property type="entry name" value="HELICASE_ATP_BIND_1"/>
    <property type="match status" value="1"/>
</dbReference>
<evidence type="ECO:0000256" key="1">
    <source>
        <dbReference type="ARBA" id="ARBA00022801"/>
    </source>
</evidence>
<feature type="compositionally biased region" description="Basic and acidic residues" evidence="3">
    <location>
        <begin position="1059"/>
        <end position="1068"/>
    </location>
</feature>
<evidence type="ECO:0000313" key="6">
    <source>
        <dbReference type="EMBL" id="RAP71434.1"/>
    </source>
</evidence>
<dbReference type="InterPro" id="IPR001650">
    <property type="entry name" value="Helicase_C-like"/>
</dbReference>
<protein>
    <submittedName>
        <fullName evidence="6">SNF2 family N-terminal domain protein</fullName>
    </submittedName>
</protein>
<dbReference type="SUPFAM" id="SSF52540">
    <property type="entry name" value="P-loop containing nucleoside triphosphate hydrolases"/>
    <property type="match status" value="2"/>
</dbReference>
<dbReference type="PANTHER" id="PTHR10799">
    <property type="entry name" value="SNF2/RAD54 HELICASE FAMILY"/>
    <property type="match status" value="1"/>
</dbReference>
<dbReference type="EMBL" id="LJAM02000144">
    <property type="protein sequence ID" value="RAP71434.1"/>
    <property type="molecule type" value="Genomic_DNA"/>
</dbReference>
<dbReference type="InterPro" id="IPR038718">
    <property type="entry name" value="SNF2-like_sf"/>
</dbReference>
<evidence type="ECO:0000259" key="4">
    <source>
        <dbReference type="PROSITE" id="PS51192"/>
    </source>
</evidence>
<keyword evidence="2" id="KW-0347">Helicase</keyword>
<dbReference type="InterPro" id="IPR000330">
    <property type="entry name" value="SNF2_N"/>
</dbReference>
<feature type="domain" description="Helicase ATP-binding" evidence="4">
    <location>
        <begin position="650"/>
        <end position="803"/>
    </location>
</feature>
<name>A0A328TUH7_9GAMM</name>
<evidence type="ECO:0000259" key="5">
    <source>
        <dbReference type="PROSITE" id="PS51194"/>
    </source>
</evidence>
<dbReference type="Proteomes" id="UP000244334">
    <property type="component" value="Unassembled WGS sequence"/>
</dbReference>
<accession>A0A328TUH7</accession>
<dbReference type="Gene3D" id="3.40.50.10810">
    <property type="entry name" value="Tandem AAA-ATPase domain"/>
    <property type="match status" value="1"/>
</dbReference>
<dbReference type="InterPro" id="IPR027417">
    <property type="entry name" value="P-loop_NTPase"/>
</dbReference>
<keyword evidence="1" id="KW-0378">Hydrolase</keyword>
<dbReference type="GO" id="GO:0016787">
    <property type="term" value="F:hydrolase activity"/>
    <property type="evidence" value="ECO:0007669"/>
    <property type="project" value="UniProtKB-KW"/>
</dbReference>
<dbReference type="Gene3D" id="3.40.50.300">
    <property type="entry name" value="P-loop containing nucleotide triphosphate hydrolases"/>
    <property type="match status" value="1"/>
</dbReference>
<sequence length="1068" mass="120384">MMEAYRQMLSQYRKMTRKRKLHLPPLQSVMAALMLLTRDEPEHTLTLRELTLHAIDKGFGIGWSLLQGLLLERGGTSPSPSPPANIAGQLVGMSGVLQALVLYWREDAPDPNQLRKRLEIFAGQLESRGYRLPAYEIRTLLHLQFSAPPPGPVADRSPLSGLWQRKAAWEYALEALSQLTPKNSDSTSRLAWLLKLERYGAELTPLEQKHNKQGWSKGRAVALKRLYESADTLPWLVAQDRQVAQHIHYTSGYFYDNGRYQLDTESALPLLAGYPAVFWHDAPDIRIDIESGQVTLNLTEEDDHLTLKLSPAIHNDQYLVTRKETPTCLVVYPVSDEHRRIAAIVDKGLRIPVTAREKVLQSVSAIAPLLPVQTDLPELAAHIPHVPPDVKIYAHLLSLGEGLRLQLLVRPLENDAWFPPGRGSEVIKGEREGQAVQTRRELENERRKMHQVLHACPLLAETEQDNTEWQFTRTQDALEALTQLRSTDNQLLECVWPEGERLRLGGRRDMQSLTLNIRRQGEWFALSGALTLDDGRVLELRQLLTLLQESRGRFIRLGEQDWLALDNQLRQRLQQIALLAGNDGEDLTLNALTLPFMKALAGEAGHLTGDHDWHRQLHELEARENHHPKIPSTLQAELRDYQQEGFCWLSRLARWGVGACLADDMGLGKTLQALALLLERALGGPQLVVAPTSVTHNWLNESKRFAPALKMHDYRCCRSLPATGAFDVVVVSYGLLLQDAQTFTDQRWHSVVLDEAQVIKNAQTQRARTVTVLKADFRLALSGTPVENHLSELWSLFRFLNPGLLGSLKSFNQRFVSPAEQDDRLAAMTLKQLIKPFMLRRTKAQVLDELPPRTDVLHQIPMSNGERHWYEALRQQAVERLSNGDDISPLQVLTEITRLRRFCCNPSLVLDDVAPESSKLSACLAIISELRKNHHKTLVFSQFVDHLTLLRTALDGQGIAYQYLDGATSPAERQKRVSVFQAGEGDLFLISLKAGGTGLNLTAADYVIHLDPWWNPAVEDQASDRAHRMGQTHPVTVYRLVMEGTYRGADGCPAQPETTDGREFAGRE</sequence>
<proteinExistence type="predicted"/>
<dbReference type="SMART" id="SM00490">
    <property type="entry name" value="HELICc"/>
    <property type="match status" value="1"/>
</dbReference>
<evidence type="ECO:0000256" key="3">
    <source>
        <dbReference type="SAM" id="MobiDB-lite"/>
    </source>
</evidence>
<dbReference type="InterPro" id="IPR014001">
    <property type="entry name" value="Helicase_ATP-bd"/>
</dbReference>